<keyword evidence="8" id="KW-1185">Reference proteome</keyword>
<reference evidence="7 8" key="1">
    <citation type="submission" date="2018-12" db="EMBL/GenBank/DDBJ databases">
        <authorList>
            <person name="Yu L."/>
        </authorList>
    </citation>
    <scope>NUCLEOTIDE SEQUENCE [LARGE SCALE GENOMIC DNA]</scope>
    <source>
        <strain evidence="7 8">HAW-EB5</strain>
    </source>
</reference>
<dbReference type="PROSITE" id="PS51918">
    <property type="entry name" value="RADICAL_SAM"/>
    <property type="match status" value="1"/>
</dbReference>
<dbReference type="OrthoDB" id="9777636at2"/>
<dbReference type="RefSeq" id="WP_126506524.1">
    <property type="nucleotide sequence ID" value="NZ_RXNV01000006.1"/>
</dbReference>
<dbReference type="AlphaFoldDB" id="A0A431W7B0"/>
<dbReference type="InterPro" id="IPR013785">
    <property type="entry name" value="Aldolase_TIM"/>
</dbReference>
<evidence type="ECO:0000259" key="6">
    <source>
        <dbReference type="PROSITE" id="PS51918"/>
    </source>
</evidence>
<gene>
    <name evidence="7" type="ORF">EKG39_14795</name>
</gene>
<dbReference type="CDD" id="cd01335">
    <property type="entry name" value="Radical_SAM"/>
    <property type="match status" value="1"/>
</dbReference>
<organism evidence="7 8">
    <name type="scientific">Shewanella atlantica</name>
    <dbReference type="NCBI Taxonomy" id="271099"/>
    <lineage>
        <taxon>Bacteria</taxon>
        <taxon>Pseudomonadati</taxon>
        <taxon>Pseudomonadota</taxon>
        <taxon>Gammaproteobacteria</taxon>
        <taxon>Alteromonadales</taxon>
        <taxon>Shewanellaceae</taxon>
        <taxon>Shewanella</taxon>
    </lineage>
</organism>
<evidence type="ECO:0000256" key="2">
    <source>
        <dbReference type="ARBA" id="ARBA00022691"/>
    </source>
</evidence>
<dbReference type="SMART" id="SM00729">
    <property type="entry name" value="Elp3"/>
    <property type="match status" value="1"/>
</dbReference>
<dbReference type="GO" id="GO:0051536">
    <property type="term" value="F:iron-sulfur cluster binding"/>
    <property type="evidence" value="ECO:0007669"/>
    <property type="project" value="UniProtKB-KW"/>
</dbReference>
<dbReference type="Pfam" id="PF04055">
    <property type="entry name" value="Radical_SAM"/>
    <property type="match status" value="1"/>
</dbReference>
<dbReference type="PANTHER" id="PTHR43409:SF4">
    <property type="entry name" value="RADICAL SAM SUPERFAMILY PROTEIN"/>
    <property type="match status" value="1"/>
</dbReference>
<evidence type="ECO:0000256" key="3">
    <source>
        <dbReference type="ARBA" id="ARBA00022723"/>
    </source>
</evidence>
<evidence type="ECO:0000256" key="4">
    <source>
        <dbReference type="ARBA" id="ARBA00023004"/>
    </source>
</evidence>
<dbReference type="GO" id="GO:0003824">
    <property type="term" value="F:catalytic activity"/>
    <property type="evidence" value="ECO:0007669"/>
    <property type="project" value="InterPro"/>
</dbReference>
<keyword evidence="5" id="KW-0411">Iron-sulfur</keyword>
<comment type="caution">
    <text evidence="7">The sequence shown here is derived from an EMBL/GenBank/DDBJ whole genome shotgun (WGS) entry which is preliminary data.</text>
</comment>
<evidence type="ECO:0000313" key="8">
    <source>
        <dbReference type="Proteomes" id="UP000282060"/>
    </source>
</evidence>
<name>A0A431W7B0_9GAMM</name>
<dbReference type="InterPro" id="IPR007197">
    <property type="entry name" value="rSAM"/>
</dbReference>
<accession>A0A431W7B0</accession>
<dbReference type="Proteomes" id="UP000282060">
    <property type="component" value="Unassembled WGS sequence"/>
</dbReference>
<dbReference type="InterPro" id="IPR051198">
    <property type="entry name" value="BchE-like"/>
</dbReference>
<dbReference type="SFLD" id="SFLDG01095">
    <property type="entry name" value="Uncharacterised_Radical_SAM_Su"/>
    <property type="match status" value="1"/>
</dbReference>
<dbReference type="SUPFAM" id="SSF102114">
    <property type="entry name" value="Radical SAM enzymes"/>
    <property type="match status" value="1"/>
</dbReference>
<dbReference type="InterPro" id="IPR006638">
    <property type="entry name" value="Elp3/MiaA/NifB-like_rSAM"/>
</dbReference>
<dbReference type="Gene3D" id="3.20.20.70">
    <property type="entry name" value="Aldolase class I"/>
    <property type="match status" value="1"/>
</dbReference>
<evidence type="ECO:0000256" key="5">
    <source>
        <dbReference type="ARBA" id="ARBA00023014"/>
    </source>
</evidence>
<evidence type="ECO:0000256" key="1">
    <source>
        <dbReference type="ARBA" id="ARBA00001966"/>
    </source>
</evidence>
<dbReference type="PANTHER" id="PTHR43409">
    <property type="entry name" value="ANAEROBIC MAGNESIUM-PROTOPORPHYRIN IX MONOMETHYL ESTER CYCLASE-RELATED"/>
    <property type="match status" value="1"/>
</dbReference>
<keyword evidence="2" id="KW-0949">S-adenosyl-L-methionine</keyword>
<comment type="cofactor">
    <cofactor evidence="1">
        <name>[4Fe-4S] cluster</name>
        <dbReference type="ChEBI" id="CHEBI:49883"/>
    </cofactor>
</comment>
<evidence type="ECO:0000313" key="7">
    <source>
        <dbReference type="EMBL" id="RTR31326.1"/>
    </source>
</evidence>
<protein>
    <submittedName>
        <fullName evidence="7">Radical SAM proteinB12-binding domain-containing radical SAM protein</fullName>
    </submittedName>
</protein>
<dbReference type="EMBL" id="RXNV01000006">
    <property type="protein sequence ID" value="RTR31326.1"/>
    <property type="molecule type" value="Genomic_DNA"/>
</dbReference>
<dbReference type="SFLD" id="SFLDS00029">
    <property type="entry name" value="Radical_SAM"/>
    <property type="match status" value="1"/>
</dbReference>
<dbReference type="GO" id="GO:0046872">
    <property type="term" value="F:metal ion binding"/>
    <property type="evidence" value="ECO:0007669"/>
    <property type="project" value="UniProtKB-KW"/>
</dbReference>
<keyword evidence="3" id="KW-0479">Metal-binding</keyword>
<dbReference type="InterPro" id="IPR058240">
    <property type="entry name" value="rSAM_sf"/>
</dbReference>
<feature type="domain" description="Radical SAM core" evidence="6">
    <location>
        <begin position="28"/>
        <end position="268"/>
    </location>
</feature>
<dbReference type="SFLD" id="SFLDG01082">
    <property type="entry name" value="B12-binding_domain_containing"/>
    <property type="match status" value="1"/>
</dbReference>
<keyword evidence="4" id="KW-0408">Iron</keyword>
<sequence length="312" mass="34873">MYGADYSLPFIRDIKECQPLNYIEPLFRPPSEWKSLILQVTNGCSWNRCAFCDMYTAPQKRFRAQKLDKIAADIIAVAETGGAVHRVFLADGDAMSLPFDRLEAICLLIREHLPGVTRISSYCLPRNLKNKTVEELTRLKELGLSLLYIGCESGDDEVLRRIEKGESFDSSLVALKKIKAAGIKSSVMILNGLGGTGLSQQHAINSAKLMNAAQPEYLSTLVVTLPMGTERMDKSFDGNFQLPDQHGLFVEMHTLLKHLELDKTIFRSDHASNYLVLKGTLGKDKDKLIAQVEQAMTKPLSSGLRQEWQRGL</sequence>
<proteinExistence type="predicted"/>